<reference evidence="1" key="1">
    <citation type="submission" date="2019-12" db="EMBL/GenBank/DDBJ databases">
        <title>Genome sequencing and annotation of Brassica cretica.</title>
        <authorList>
            <person name="Studholme D.J."/>
            <person name="Sarris P.F."/>
        </authorList>
    </citation>
    <scope>NUCLEOTIDE SEQUENCE</scope>
    <source>
        <strain evidence="1">PFS-001/15</strain>
        <tissue evidence="1">Leaf</tissue>
    </source>
</reference>
<comment type="caution">
    <text evidence="1">The sequence shown here is derived from an EMBL/GenBank/DDBJ whole genome shotgun (WGS) entry which is preliminary data.</text>
</comment>
<proteinExistence type="predicted"/>
<dbReference type="EMBL" id="QGKW02001660">
    <property type="protein sequence ID" value="KAF2579435.1"/>
    <property type="molecule type" value="Genomic_DNA"/>
</dbReference>
<organism evidence="1 2">
    <name type="scientific">Brassica cretica</name>
    <name type="common">Mustard</name>
    <dbReference type="NCBI Taxonomy" id="69181"/>
    <lineage>
        <taxon>Eukaryota</taxon>
        <taxon>Viridiplantae</taxon>
        <taxon>Streptophyta</taxon>
        <taxon>Embryophyta</taxon>
        <taxon>Tracheophyta</taxon>
        <taxon>Spermatophyta</taxon>
        <taxon>Magnoliopsida</taxon>
        <taxon>eudicotyledons</taxon>
        <taxon>Gunneridae</taxon>
        <taxon>Pentapetalae</taxon>
        <taxon>rosids</taxon>
        <taxon>malvids</taxon>
        <taxon>Brassicales</taxon>
        <taxon>Brassicaceae</taxon>
        <taxon>Brassiceae</taxon>
        <taxon>Brassica</taxon>
    </lineage>
</organism>
<protein>
    <submittedName>
        <fullName evidence="1">Uncharacterized protein</fullName>
    </submittedName>
</protein>
<evidence type="ECO:0000313" key="2">
    <source>
        <dbReference type="Proteomes" id="UP000712281"/>
    </source>
</evidence>
<accession>A0A8S9JBN7</accession>
<dbReference type="Proteomes" id="UP000712281">
    <property type="component" value="Unassembled WGS sequence"/>
</dbReference>
<name>A0A8S9JBN7_BRACR</name>
<gene>
    <name evidence="1" type="ORF">F2Q68_00005784</name>
</gene>
<evidence type="ECO:0000313" key="1">
    <source>
        <dbReference type="EMBL" id="KAF2579435.1"/>
    </source>
</evidence>
<sequence>MKKVIFEFPSITAGFALEHPLTHPTSYYSCHQVLRSINSITGSSLHLIPITCNSPAIQIATSVIRDHRYRSYVARLGPIGSLLLFPKRLPSSPKSLYLGRGLS</sequence>
<dbReference type="AlphaFoldDB" id="A0A8S9JBN7"/>